<feature type="region of interest" description="Disordered" evidence="4">
    <location>
        <begin position="778"/>
        <end position="798"/>
    </location>
</feature>
<dbReference type="OrthoDB" id="546632at2759"/>
<sequence length="798" mass="87460">MNLSPTASSVSTSTVSKSTSSASNSTLHPNPTASPYHRRRSVDTGGLNLVVNDISGSGSGRGYGGWVDQDGDNPSSTEVAELVLAWRDETTTMIDQAHPLRHPISPPDSASKNRKAKYIEELSEWGFNGADLEFEDVLLCSNLLFELLWSIDGMEQDVGLPHVSAIIPPFLSRVSKLYSEQCRYHNFQHALDVLQAMYYYLYRAGCVPKLDILNNQTPEMVASDSHSDEKIHAPPPQRTIWRRKRTGDDTLLQRTLRNQDIFALFVAAIGHDIAHPGVNNAFLNKTKTPVAELFADRSVLEMMHCTLLLQVMREHGMGHLLDGRRSRVALFSTSSQSRNRIDSDPGTVSRDTNGIVPGYIDFEDPTVNGTSTATPRPALKKSVSASQAQYDKKGRYGLGTEFRRLLSDTILATDMGVHSKWMETLKRYTEEKCGPTTPNPIDDSEDDVHRTRVLLCQALIKCADISNASRPPPACEHWSTCLMQEWYAQNKLEQQLSMAPSFGHVNDPKAMIKSQINFTTFFTLPLYQATEPIVPEMTEFVGQCDKNVDRWKARQAEMNATNVDVEGDTDESKMPRFPYYVHGKLPDIKTMFTLAVPPSLQMPAPEVSWPLVQADSSSVSDSEKSVPSSNGNGIIQSEPPSPRTDLDIDLPFYKPHHHTELPQVSIPTSQSTAASVSSAASSVNQLKSGTTVSTASTASPLFSPRSTTTTSSTTSRSEAPSPSPSASTTSNRDALRAVYDAHKPKGLRHGNARISWQGFFTGPIGVTIPPFLPVAAGGPVSSPPDVIFKTQEPDTSGS</sequence>
<feature type="compositionally biased region" description="Low complexity" evidence="4">
    <location>
        <begin position="615"/>
        <end position="629"/>
    </location>
</feature>
<dbReference type="EMBL" id="KN837179">
    <property type="protein sequence ID" value="KIJ36355.1"/>
    <property type="molecule type" value="Genomic_DNA"/>
</dbReference>
<feature type="region of interest" description="Disordered" evidence="4">
    <location>
        <begin position="613"/>
        <end position="653"/>
    </location>
</feature>
<reference evidence="6 7" key="1">
    <citation type="submission" date="2014-06" db="EMBL/GenBank/DDBJ databases">
        <title>Evolutionary Origins and Diversification of the Mycorrhizal Mutualists.</title>
        <authorList>
            <consortium name="DOE Joint Genome Institute"/>
            <consortium name="Mycorrhizal Genomics Consortium"/>
            <person name="Kohler A."/>
            <person name="Kuo A."/>
            <person name="Nagy L.G."/>
            <person name="Floudas D."/>
            <person name="Copeland A."/>
            <person name="Barry K.W."/>
            <person name="Cichocki N."/>
            <person name="Veneault-Fourrey C."/>
            <person name="LaButti K."/>
            <person name="Lindquist E.A."/>
            <person name="Lipzen A."/>
            <person name="Lundell T."/>
            <person name="Morin E."/>
            <person name="Murat C."/>
            <person name="Riley R."/>
            <person name="Ohm R."/>
            <person name="Sun H."/>
            <person name="Tunlid A."/>
            <person name="Henrissat B."/>
            <person name="Grigoriev I.V."/>
            <person name="Hibbett D.S."/>
            <person name="Martin F."/>
        </authorList>
    </citation>
    <scope>NUCLEOTIDE SEQUENCE [LARGE SCALE GENOMIC DNA]</scope>
    <source>
        <strain evidence="6 7">SS14</strain>
    </source>
</reference>
<keyword evidence="2 3" id="KW-0378">Hydrolase</keyword>
<dbReference type="Pfam" id="PF00233">
    <property type="entry name" value="PDEase_I"/>
    <property type="match status" value="2"/>
</dbReference>
<dbReference type="EC" id="3.1.4.-" evidence="3"/>
<dbReference type="Proteomes" id="UP000054279">
    <property type="component" value="Unassembled WGS sequence"/>
</dbReference>
<dbReference type="Gene3D" id="1.10.1300.10">
    <property type="entry name" value="3'5'-cyclic nucleotide phosphodiesterase, catalytic domain"/>
    <property type="match status" value="1"/>
</dbReference>
<dbReference type="SUPFAM" id="SSF109604">
    <property type="entry name" value="HD-domain/PDEase-like"/>
    <property type="match status" value="2"/>
</dbReference>
<dbReference type="GO" id="GO:0007165">
    <property type="term" value="P:signal transduction"/>
    <property type="evidence" value="ECO:0007669"/>
    <property type="project" value="InterPro"/>
</dbReference>
<organism evidence="6 7">
    <name type="scientific">Sphaerobolus stellatus (strain SS14)</name>
    <dbReference type="NCBI Taxonomy" id="990650"/>
    <lineage>
        <taxon>Eukaryota</taxon>
        <taxon>Fungi</taxon>
        <taxon>Dikarya</taxon>
        <taxon>Basidiomycota</taxon>
        <taxon>Agaricomycotina</taxon>
        <taxon>Agaricomycetes</taxon>
        <taxon>Phallomycetidae</taxon>
        <taxon>Geastrales</taxon>
        <taxon>Sphaerobolaceae</taxon>
        <taxon>Sphaerobolus</taxon>
    </lineage>
</organism>
<feature type="region of interest" description="Disordered" evidence="4">
    <location>
        <begin position="1"/>
        <end position="40"/>
    </location>
</feature>
<dbReference type="PROSITE" id="PS00126">
    <property type="entry name" value="PDEASE_I_1"/>
    <property type="match status" value="1"/>
</dbReference>
<evidence type="ECO:0000313" key="7">
    <source>
        <dbReference type="Proteomes" id="UP000054279"/>
    </source>
</evidence>
<dbReference type="InterPro" id="IPR036971">
    <property type="entry name" value="PDEase_catalytic_dom_sf"/>
</dbReference>
<evidence type="ECO:0000256" key="2">
    <source>
        <dbReference type="ARBA" id="ARBA00022801"/>
    </source>
</evidence>
<dbReference type="InterPro" id="IPR023174">
    <property type="entry name" value="PDEase_CS"/>
</dbReference>
<evidence type="ECO:0000259" key="5">
    <source>
        <dbReference type="PROSITE" id="PS51845"/>
    </source>
</evidence>
<feature type="compositionally biased region" description="Low complexity" evidence="4">
    <location>
        <begin position="1"/>
        <end position="26"/>
    </location>
</feature>
<comment type="similarity">
    <text evidence="3">Belongs to the cyclic nucleotide phosphodiesterase family.</text>
</comment>
<gene>
    <name evidence="6" type="ORF">M422DRAFT_261310</name>
</gene>
<feature type="compositionally biased region" description="Low complexity" evidence="4">
    <location>
        <begin position="683"/>
        <end position="730"/>
    </location>
</feature>
<dbReference type="PANTHER" id="PTHR11347">
    <property type="entry name" value="CYCLIC NUCLEOTIDE PHOSPHODIESTERASE"/>
    <property type="match status" value="1"/>
</dbReference>
<dbReference type="AlphaFoldDB" id="A0A0C9VFH7"/>
<evidence type="ECO:0000256" key="3">
    <source>
        <dbReference type="RuleBase" id="RU363067"/>
    </source>
</evidence>
<keyword evidence="1 3" id="KW-0479">Metal-binding</keyword>
<dbReference type="GO" id="GO:0004114">
    <property type="term" value="F:3',5'-cyclic-nucleotide phosphodiesterase activity"/>
    <property type="evidence" value="ECO:0007669"/>
    <property type="project" value="InterPro"/>
</dbReference>
<feature type="region of interest" description="Disordered" evidence="4">
    <location>
        <begin position="366"/>
        <end position="386"/>
    </location>
</feature>
<proteinExistence type="inferred from homology"/>
<protein>
    <recommendedName>
        <fullName evidence="3">Phosphodiesterase</fullName>
        <ecNumber evidence="3">3.1.4.-</ecNumber>
    </recommendedName>
</protein>
<comment type="cofactor">
    <cofactor evidence="3">
        <name>a divalent metal cation</name>
        <dbReference type="ChEBI" id="CHEBI:60240"/>
    </cofactor>
    <text evidence="3">Binds 2 divalent metal cations per subunit. Site 1 may preferentially bind zinc ions, while site 2 has a preference for magnesium and/or manganese ions.</text>
</comment>
<keyword evidence="7" id="KW-1185">Reference proteome</keyword>
<dbReference type="SMART" id="SM00471">
    <property type="entry name" value="HDc"/>
    <property type="match status" value="1"/>
</dbReference>
<dbReference type="PROSITE" id="PS51845">
    <property type="entry name" value="PDEASE_I_2"/>
    <property type="match status" value="1"/>
</dbReference>
<feature type="region of interest" description="Disordered" evidence="4">
    <location>
        <begin position="683"/>
        <end position="732"/>
    </location>
</feature>
<name>A0A0C9VFH7_SPHS4</name>
<evidence type="ECO:0000256" key="1">
    <source>
        <dbReference type="ARBA" id="ARBA00022723"/>
    </source>
</evidence>
<feature type="domain" description="PDEase" evidence="5">
    <location>
        <begin position="102"/>
        <end position="558"/>
    </location>
</feature>
<dbReference type="InterPro" id="IPR003607">
    <property type="entry name" value="HD/PDEase_dom"/>
</dbReference>
<evidence type="ECO:0000313" key="6">
    <source>
        <dbReference type="EMBL" id="KIJ36355.1"/>
    </source>
</evidence>
<dbReference type="GO" id="GO:0046872">
    <property type="term" value="F:metal ion binding"/>
    <property type="evidence" value="ECO:0007669"/>
    <property type="project" value="UniProtKB-KW"/>
</dbReference>
<dbReference type="InterPro" id="IPR002073">
    <property type="entry name" value="PDEase_catalytic_dom"/>
</dbReference>
<accession>A0A0C9VFH7</accession>
<evidence type="ECO:0000256" key="4">
    <source>
        <dbReference type="SAM" id="MobiDB-lite"/>
    </source>
</evidence>
<dbReference type="HOGENOM" id="CLU_013818_0_0_1"/>